<evidence type="ECO:0000256" key="5">
    <source>
        <dbReference type="ARBA" id="ARBA00022723"/>
    </source>
</evidence>
<keyword evidence="4 13" id="KW-0436">Ligase</keyword>
<dbReference type="PANTHER" id="PTHR11451">
    <property type="entry name" value="THREONINE-TRNA LIGASE"/>
    <property type="match status" value="1"/>
</dbReference>
<evidence type="ECO:0000256" key="10">
    <source>
        <dbReference type="ARBA" id="ARBA00022917"/>
    </source>
</evidence>
<evidence type="ECO:0000256" key="9">
    <source>
        <dbReference type="ARBA" id="ARBA00022884"/>
    </source>
</evidence>
<evidence type="ECO:0000256" key="11">
    <source>
        <dbReference type="ARBA" id="ARBA00023146"/>
    </source>
</evidence>
<dbReference type="NCBIfam" id="TIGR00418">
    <property type="entry name" value="thrS"/>
    <property type="match status" value="1"/>
</dbReference>
<dbReference type="InterPro" id="IPR006195">
    <property type="entry name" value="aa-tRNA-synth_II"/>
</dbReference>
<dbReference type="InterPro" id="IPR002320">
    <property type="entry name" value="Thr-tRNA-ligase_IIa"/>
</dbReference>
<dbReference type="Gene3D" id="3.30.930.10">
    <property type="entry name" value="Bira Bifunctional Protein, Domain 2"/>
    <property type="match status" value="1"/>
</dbReference>
<dbReference type="HAMAP" id="MF_00184">
    <property type="entry name" value="Thr_tRNA_synth"/>
    <property type="match status" value="1"/>
</dbReference>
<dbReference type="CDD" id="cd00771">
    <property type="entry name" value="ThrRS_core"/>
    <property type="match status" value="1"/>
</dbReference>
<dbReference type="SUPFAM" id="SSF55681">
    <property type="entry name" value="Class II aaRS and biotin synthetases"/>
    <property type="match status" value="1"/>
</dbReference>
<protein>
    <recommendedName>
        <fullName evidence="13">Threonine--tRNA ligase</fullName>
        <ecNumber evidence="13">6.1.1.3</ecNumber>
    </recommendedName>
    <alternativeName>
        <fullName evidence="13">Threonyl-tRNA synthetase</fullName>
        <shortName evidence="13">ThrRS</shortName>
    </alternativeName>
</protein>
<comment type="subunit">
    <text evidence="13">Homodimer.</text>
</comment>
<gene>
    <name evidence="13 15" type="primary">thrS</name>
    <name evidence="15" type="ORF">QLQ80_03190</name>
</gene>
<feature type="binding site" evidence="13">
    <location>
        <position position="279"/>
    </location>
    <ligand>
        <name>Zn(2+)</name>
        <dbReference type="ChEBI" id="CHEBI:29105"/>
        <note>catalytic</note>
    </ligand>
</feature>
<dbReference type="Gene3D" id="3.40.50.800">
    <property type="entry name" value="Anticodon-binding domain"/>
    <property type="match status" value="1"/>
</dbReference>
<dbReference type="EC" id="6.1.1.3" evidence="13"/>
<evidence type="ECO:0000256" key="8">
    <source>
        <dbReference type="ARBA" id="ARBA00022840"/>
    </source>
</evidence>
<keyword evidence="8 13" id="KW-0067">ATP-binding</keyword>
<dbReference type="SMART" id="SM00863">
    <property type="entry name" value="tRNA_SAD"/>
    <property type="match status" value="1"/>
</dbReference>
<dbReference type="AlphaFoldDB" id="A0AAJ1PSQ3"/>
<comment type="subcellular location">
    <subcellularLocation>
        <location evidence="13">Cytoplasm</location>
    </subcellularLocation>
</comment>
<comment type="similarity">
    <text evidence="1 13">Belongs to the class-II aminoacyl-tRNA synthetase family.</text>
</comment>
<dbReference type="Pfam" id="PF00587">
    <property type="entry name" value="tRNA-synt_2b"/>
    <property type="match status" value="1"/>
</dbReference>
<keyword evidence="2 13" id="KW-0963">Cytoplasm</keyword>
<evidence type="ECO:0000256" key="1">
    <source>
        <dbReference type="ARBA" id="ARBA00008226"/>
    </source>
</evidence>
<keyword evidence="10 13" id="KW-0648">Protein biosynthesis</keyword>
<evidence type="ECO:0000256" key="13">
    <source>
        <dbReference type="HAMAP-Rule" id="MF_00184"/>
    </source>
</evidence>
<dbReference type="GO" id="GO:0006435">
    <property type="term" value="P:threonyl-tRNA aminoacylation"/>
    <property type="evidence" value="ECO:0007669"/>
    <property type="project" value="UniProtKB-UniRule"/>
</dbReference>
<dbReference type="Pfam" id="PF03129">
    <property type="entry name" value="HGTP_anticodon"/>
    <property type="match status" value="1"/>
</dbReference>
<keyword evidence="9 13" id="KW-0694">RNA-binding</keyword>
<comment type="catalytic activity">
    <reaction evidence="12 13">
        <text>tRNA(Thr) + L-threonine + ATP = L-threonyl-tRNA(Thr) + AMP + diphosphate + H(+)</text>
        <dbReference type="Rhea" id="RHEA:24624"/>
        <dbReference type="Rhea" id="RHEA-COMP:9670"/>
        <dbReference type="Rhea" id="RHEA-COMP:9704"/>
        <dbReference type="ChEBI" id="CHEBI:15378"/>
        <dbReference type="ChEBI" id="CHEBI:30616"/>
        <dbReference type="ChEBI" id="CHEBI:33019"/>
        <dbReference type="ChEBI" id="CHEBI:57926"/>
        <dbReference type="ChEBI" id="CHEBI:78442"/>
        <dbReference type="ChEBI" id="CHEBI:78534"/>
        <dbReference type="ChEBI" id="CHEBI:456215"/>
        <dbReference type="EC" id="6.1.1.3"/>
    </reaction>
</comment>
<dbReference type="PRINTS" id="PR01047">
    <property type="entry name" value="TRNASYNTHTHR"/>
</dbReference>
<dbReference type="GO" id="GO:0005737">
    <property type="term" value="C:cytoplasm"/>
    <property type="evidence" value="ECO:0007669"/>
    <property type="project" value="UniProtKB-SubCell"/>
</dbReference>
<comment type="caution">
    <text evidence="13">Lacks conserved residue(s) required for the propagation of feature annotation.</text>
</comment>
<proteinExistence type="inferred from homology"/>
<keyword evidence="7 13" id="KW-0862">Zinc</keyword>
<dbReference type="GO" id="GO:0000049">
    <property type="term" value="F:tRNA binding"/>
    <property type="evidence" value="ECO:0007669"/>
    <property type="project" value="UniProtKB-KW"/>
</dbReference>
<evidence type="ECO:0000256" key="7">
    <source>
        <dbReference type="ARBA" id="ARBA00022833"/>
    </source>
</evidence>
<dbReference type="InterPro" id="IPR033728">
    <property type="entry name" value="ThrRS_core"/>
</dbReference>
<evidence type="ECO:0000256" key="3">
    <source>
        <dbReference type="ARBA" id="ARBA00022555"/>
    </source>
</evidence>
<dbReference type="PANTHER" id="PTHR11451:SF56">
    <property type="entry name" value="THREONINE--TRNA LIGASE 1"/>
    <property type="match status" value="1"/>
</dbReference>
<evidence type="ECO:0000313" key="16">
    <source>
        <dbReference type="Proteomes" id="UP001224428"/>
    </source>
</evidence>
<dbReference type="Gene3D" id="3.30.980.10">
    <property type="entry name" value="Threonyl-trna Synthetase, Chain A, domain 2"/>
    <property type="match status" value="1"/>
</dbReference>
<keyword evidence="6 13" id="KW-0547">Nucleotide-binding</keyword>
<evidence type="ECO:0000259" key="14">
    <source>
        <dbReference type="PROSITE" id="PS50862"/>
    </source>
</evidence>
<dbReference type="Gene3D" id="3.30.54.20">
    <property type="match status" value="1"/>
</dbReference>
<keyword evidence="16" id="KW-1185">Reference proteome</keyword>
<dbReference type="GO" id="GO:0004829">
    <property type="term" value="F:threonine-tRNA ligase activity"/>
    <property type="evidence" value="ECO:0007669"/>
    <property type="project" value="UniProtKB-UniRule"/>
</dbReference>
<evidence type="ECO:0000313" key="15">
    <source>
        <dbReference type="EMBL" id="MDJ1646068.1"/>
    </source>
</evidence>
<evidence type="ECO:0000256" key="12">
    <source>
        <dbReference type="ARBA" id="ARBA00049515"/>
    </source>
</evidence>
<dbReference type="RefSeq" id="WP_283823749.1">
    <property type="nucleotide sequence ID" value="NZ_JASDAY010000022.1"/>
</dbReference>
<keyword evidence="3 13" id="KW-0820">tRNA-binding</keyword>
<comment type="cofactor">
    <cofactor evidence="13">
        <name>Zn(2+)</name>
        <dbReference type="ChEBI" id="CHEBI:29105"/>
    </cofactor>
    <text evidence="13">Binds 1 zinc ion per subunit.</text>
</comment>
<dbReference type="CDD" id="cd00860">
    <property type="entry name" value="ThrRS_anticodon"/>
    <property type="match status" value="1"/>
</dbReference>
<accession>A0AAJ1PSQ3</accession>
<dbReference type="PROSITE" id="PS50862">
    <property type="entry name" value="AA_TRNA_LIGASE_II"/>
    <property type="match status" value="1"/>
</dbReference>
<dbReference type="SUPFAM" id="SSF55186">
    <property type="entry name" value="ThrRS/AlaRS common domain"/>
    <property type="match status" value="1"/>
</dbReference>
<dbReference type="SUPFAM" id="SSF52954">
    <property type="entry name" value="Class II aaRS ABD-related"/>
    <property type="match status" value="1"/>
</dbReference>
<dbReference type="GO" id="GO:0046872">
    <property type="term" value="F:metal ion binding"/>
    <property type="evidence" value="ECO:0007669"/>
    <property type="project" value="UniProtKB-KW"/>
</dbReference>
<evidence type="ECO:0000256" key="6">
    <source>
        <dbReference type="ARBA" id="ARBA00022741"/>
    </source>
</evidence>
<organism evidence="15 16">
    <name type="scientific">Mycoplasma phocimorsus</name>
    <dbReference type="NCBI Taxonomy" id="3045839"/>
    <lineage>
        <taxon>Bacteria</taxon>
        <taxon>Bacillati</taxon>
        <taxon>Mycoplasmatota</taxon>
        <taxon>Mollicutes</taxon>
        <taxon>Mycoplasmataceae</taxon>
        <taxon>Mycoplasma</taxon>
    </lineage>
</organism>
<dbReference type="InterPro" id="IPR012947">
    <property type="entry name" value="tRNA_SAD"/>
</dbReference>
<feature type="binding site" evidence="13">
    <location>
        <position position="330"/>
    </location>
    <ligand>
        <name>Zn(2+)</name>
        <dbReference type="ChEBI" id="CHEBI:29105"/>
        <note>catalytic</note>
    </ligand>
</feature>
<keyword evidence="5 13" id="KW-0479">Metal-binding</keyword>
<feature type="domain" description="Aminoacyl-transfer RNA synthetases class-II family profile" evidence="14">
    <location>
        <begin position="214"/>
        <end position="483"/>
    </location>
</feature>
<sequence>MKVNKNLNHTTAHLMAAAVYELFPDTQLAFGPAIEEGYYYDFKFANPLLLEDLINIEKRMKQLSKRNIHMIEVDEKTYFEFHSKRNADQPFKKYMQEKLATEEKNITYYSLFDEQKKEHVFVDLCAGGHVESVSQIKYFKVLNLSGSYWLGDSNNEQLTRIYGTCWESDSELKEYLDLVKMRKENDHRQLNKQLKLFSFHKLGGQGLPFWLENGMKVRNSLRNLVLKLDKKYGFTEVLTPHFGSEDLYRTSGHLDHYKDDMFPVIEAEGERMIPRPMTCPHHLVLFNSEFHSYRDLPKRYSEQARLYRYEKSGALTGLERVRGMDLTEGHLLVTPEQIEQEVFAMYSQITEMLSKFDLKIDYISLSLRDKEDKEKYFQDDLMWESSEKMLKNVLSKMNVVYEEKIGEAAFYGPKIDIQIKTMLNHEITVSTIQLDFLLPKRFDCWYINKDNEKQTPVMIHRGLIGTYERFISILMEQYKGNFPLWLAPNKIKIIPVALDDKLVEYCKQIQKEFAFNELDAEIDLKDERLPKKIREAHFEKYKYQLIIGENELQNNEISVREFGSNETKLYKLDDFILLVKNKISKYE</sequence>
<dbReference type="InterPro" id="IPR002314">
    <property type="entry name" value="aa-tRNA-synt_IIb"/>
</dbReference>
<dbReference type="InterPro" id="IPR004154">
    <property type="entry name" value="Anticodon-bd"/>
</dbReference>
<name>A0AAJ1PSQ3_9MOLU</name>
<dbReference type="InterPro" id="IPR018163">
    <property type="entry name" value="Thr/Ala-tRNA-synth_IIc_edit"/>
</dbReference>
<reference evidence="15" key="1">
    <citation type="submission" date="2023-05" db="EMBL/GenBank/DDBJ databases">
        <title>Mycoplasma phocimorsus sp. nov., isolated from Scandinavian patients with seal finger or septic arthritis after contact with seals.</title>
        <authorList>
            <person name="Skafte-Holm A."/>
            <person name="Pedersen T.R."/>
            <person name="Froelund M."/>
            <person name="Stegger M."/>
            <person name="Qvortrup K."/>
            <person name="Michaels D.L."/>
            <person name="Brown D.R."/>
            <person name="Jensen J.S."/>
        </authorList>
    </citation>
    <scope>NUCLEOTIDE SEQUENCE</scope>
    <source>
        <strain evidence="15">M5725</strain>
    </source>
</reference>
<dbReference type="InterPro" id="IPR045864">
    <property type="entry name" value="aa-tRNA-synth_II/BPL/LPL"/>
</dbReference>
<keyword evidence="11 13" id="KW-0030">Aminoacyl-tRNA synthetase</keyword>
<dbReference type="Pfam" id="PF07973">
    <property type="entry name" value="tRNA_SAD"/>
    <property type="match status" value="1"/>
</dbReference>
<dbReference type="InterPro" id="IPR047246">
    <property type="entry name" value="ThrRS_anticodon"/>
</dbReference>
<dbReference type="EMBL" id="JASDDP010000025">
    <property type="protein sequence ID" value="MDJ1646068.1"/>
    <property type="molecule type" value="Genomic_DNA"/>
</dbReference>
<dbReference type="InterPro" id="IPR036621">
    <property type="entry name" value="Anticodon-bd_dom_sf"/>
</dbReference>
<comment type="caution">
    <text evidence="15">The sequence shown here is derived from an EMBL/GenBank/DDBJ whole genome shotgun (WGS) entry which is preliminary data.</text>
</comment>
<evidence type="ECO:0000256" key="2">
    <source>
        <dbReference type="ARBA" id="ARBA00022490"/>
    </source>
</evidence>
<dbReference type="Proteomes" id="UP001224428">
    <property type="component" value="Unassembled WGS sequence"/>
</dbReference>
<dbReference type="FunFam" id="3.30.930.10:FF:000002">
    <property type="entry name" value="Threonine--tRNA ligase"/>
    <property type="match status" value="1"/>
</dbReference>
<feature type="binding site" evidence="13">
    <location>
        <position position="460"/>
    </location>
    <ligand>
        <name>Zn(2+)</name>
        <dbReference type="ChEBI" id="CHEBI:29105"/>
        <note>catalytic</note>
    </ligand>
</feature>
<dbReference type="GO" id="GO:0005524">
    <property type="term" value="F:ATP binding"/>
    <property type="evidence" value="ECO:0007669"/>
    <property type="project" value="UniProtKB-UniRule"/>
</dbReference>
<evidence type="ECO:0000256" key="4">
    <source>
        <dbReference type="ARBA" id="ARBA00022598"/>
    </source>
</evidence>